<accession>A0A3S2VV45</accession>
<feature type="chain" id="PRO_5018788887" description="DUF2282 domain-containing protein" evidence="1">
    <location>
        <begin position="21"/>
        <end position="117"/>
    </location>
</feature>
<reference evidence="2 3" key="1">
    <citation type="submission" date="2019-01" db="EMBL/GenBank/DDBJ databases">
        <authorList>
            <person name="Chen W.-M."/>
        </authorList>
    </citation>
    <scope>NUCLEOTIDE SEQUENCE [LARGE SCALE GENOMIC DNA]</scope>
    <source>
        <strain evidence="2 3">ICH-3</strain>
    </source>
</reference>
<dbReference type="Proteomes" id="UP000288178">
    <property type="component" value="Unassembled WGS sequence"/>
</dbReference>
<sequence length="117" mass="12267">MLKRLLAIFLCLGLVLQAGAVPPLHQAPCPMEEHMQAALEAGEALLGELPDCCQDLLTFATTGKACKAQFDCGFTAAMPGSVSIDARPPGTSVLPRAYKAWLPPVPIAGSWRPPALG</sequence>
<dbReference type="AlphaFoldDB" id="A0A3S2VV45"/>
<protein>
    <recommendedName>
        <fullName evidence="4">DUF2282 domain-containing protein</fullName>
    </recommendedName>
</protein>
<evidence type="ECO:0000313" key="2">
    <source>
        <dbReference type="EMBL" id="RVT49638.1"/>
    </source>
</evidence>
<feature type="signal peptide" evidence="1">
    <location>
        <begin position="1"/>
        <end position="20"/>
    </location>
</feature>
<gene>
    <name evidence="2" type="ORF">ENE75_18495</name>
</gene>
<name>A0A3S2VV45_9BURK</name>
<evidence type="ECO:0000256" key="1">
    <source>
        <dbReference type="SAM" id="SignalP"/>
    </source>
</evidence>
<dbReference type="EMBL" id="SACT01000007">
    <property type="protein sequence ID" value="RVT49638.1"/>
    <property type="molecule type" value="Genomic_DNA"/>
</dbReference>
<comment type="caution">
    <text evidence="2">The sequence shown here is derived from an EMBL/GenBank/DDBJ whole genome shotgun (WGS) entry which is preliminary data.</text>
</comment>
<dbReference type="OrthoDB" id="8904186at2"/>
<evidence type="ECO:0008006" key="4">
    <source>
        <dbReference type="Google" id="ProtNLM"/>
    </source>
</evidence>
<keyword evidence="1" id="KW-0732">Signal</keyword>
<proteinExistence type="predicted"/>
<organism evidence="2 3">
    <name type="scientific">Rubrivivax albus</name>
    <dbReference type="NCBI Taxonomy" id="2499835"/>
    <lineage>
        <taxon>Bacteria</taxon>
        <taxon>Pseudomonadati</taxon>
        <taxon>Pseudomonadota</taxon>
        <taxon>Betaproteobacteria</taxon>
        <taxon>Burkholderiales</taxon>
        <taxon>Sphaerotilaceae</taxon>
        <taxon>Rubrivivax</taxon>
    </lineage>
</organism>
<evidence type="ECO:0000313" key="3">
    <source>
        <dbReference type="Proteomes" id="UP000288178"/>
    </source>
</evidence>
<keyword evidence="3" id="KW-1185">Reference proteome</keyword>
<dbReference type="RefSeq" id="WP_128199810.1">
    <property type="nucleotide sequence ID" value="NZ_SACT01000007.1"/>
</dbReference>